<sequence>HKYALEPYVDQTGETFPDVLTETD</sequence>
<feature type="region of interest" description="Disordered" evidence="1">
    <location>
        <begin position="1"/>
        <end position="24"/>
    </location>
</feature>
<gene>
    <name evidence="2" type="ORF">UJA718_LOCUS33163</name>
</gene>
<evidence type="ECO:0000313" key="3">
    <source>
        <dbReference type="Proteomes" id="UP000663873"/>
    </source>
</evidence>
<evidence type="ECO:0000313" key="2">
    <source>
        <dbReference type="EMBL" id="CAF4641563.1"/>
    </source>
</evidence>
<dbReference type="AlphaFoldDB" id="A0A821ERJ2"/>
<name>A0A821ERJ2_9BILA</name>
<accession>A0A821ERJ2</accession>
<keyword evidence="3" id="KW-1185">Reference proteome</keyword>
<evidence type="ECO:0000256" key="1">
    <source>
        <dbReference type="SAM" id="MobiDB-lite"/>
    </source>
</evidence>
<comment type="caution">
    <text evidence="2">The sequence shown here is derived from an EMBL/GenBank/DDBJ whole genome shotgun (WGS) entry which is preliminary data.</text>
</comment>
<proteinExistence type="predicted"/>
<organism evidence="2 3">
    <name type="scientific">Rotaria socialis</name>
    <dbReference type="NCBI Taxonomy" id="392032"/>
    <lineage>
        <taxon>Eukaryota</taxon>
        <taxon>Metazoa</taxon>
        <taxon>Spiralia</taxon>
        <taxon>Gnathifera</taxon>
        <taxon>Rotifera</taxon>
        <taxon>Eurotatoria</taxon>
        <taxon>Bdelloidea</taxon>
        <taxon>Philodinida</taxon>
        <taxon>Philodinidae</taxon>
        <taxon>Rotaria</taxon>
    </lineage>
</organism>
<dbReference type="Proteomes" id="UP000663873">
    <property type="component" value="Unassembled WGS sequence"/>
</dbReference>
<reference evidence="2" key="1">
    <citation type="submission" date="2021-02" db="EMBL/GenBank/DDBJ databases">
        <authorList>
            <person name="Nowell W R."/>
        </authorList>
    </citation>
    <scope>NUCLEOTIDE SEQUENCE</scope>
</reference>
<feature type="non-terminal residue" evidence="2">
    <location>
        <position position="1"/>
    </location>
</feature>
<dbReference type="EMBL" id="CAJOBP010028978">
    <property type="protein sequence ID" value="CAF4641563.1"/>
    <property type="molecule type" value="Genomic_DNA"/>
</dbReference>
<protein>
    <submittedName>
        <fullName evidence="2">Uncharacterized protein</fullName>
    </submittedName>
</protein>